<evidence type="ECO:0000313" key="5">
    <source>
        <dbReference type="Proteomes" id="UP000594975"/>
    </source>
</evidence>
<evidence type="ECO:0000256" key="1">
    <source>
        <dbReference type="ARBA" id="ARBA00022603"/>
    </source>
</evidence>
<accession>A0A7T3CG04</accession>
<dbReference type="SUPFAM" id="SSF75217">
    <property type="entry name" value="alpha/beta knot"/>
    <property type="match status" value="1"/>
</dbReference>
<dbReference type="Pfam" id="PF00588">
    <property type="entry name" value="SpoU_methylase"/>
    <property type="match status" value="1"/>
</dbReference>
<proteinExistence type="predicted"/>
<organism evidence="4 5">
    <name type="scientific">Rothia kristinae</name>
    <dbReference type="NCBI Taxonomy" id="37923"/>
    <lineage>
        <taxon>Bacteria</taxon>
        <taxon>Bacillati</taxon>
        <taxon>Actinomycetota</taxon>
        <taxon>Actinomycetes</taxon>
        <taxon>Micrococcales</taxon>
        <taxon>Micrococcaceae</taxon>
        <taxon>Rothia</taxon>
    </lineage>
</organism>
<reference evidence="4 5" key="1">
    <citation type="submission" date="2020-12" db="EMBL/GenBank/DDBJ databases">
        <title>FDA dAtabase for Regulatory Grade micrObial Sequences (FDA-ARGOS): Supporting development and validation of Infectious Disease Dx tests.</title>
        <authorList>
            <person name="Sproer C."/>
            <person name="Gronow S."/>
            <person name="Severitt S."/>
            <person name="Schroder I."/>
            <person name="Tallon L."/>
            <person name="Sadzewicz L."/>
            <person name="Zhao X."/>
            <person name="Boylan J."/>
            <person name="Ott S."/>
            <person name="Bowen H."/>
            <person name="Vavikolanu K."/>
            <person name="Mehta A."/>
            <person name="Aluvathingal J."/>
            <person name="Nadendla S."/>
            <person name="Lowell S."/>
            <person name="Myers T."/>
            <person name="Yan Y."/>
            <person name="Sichtig H."/>
        </authorList>
    </citation>
    <scope>NUCLEOTIDE SEQUENCE [LARGE SCALE GENOMIC DNA]</scope>
    <source>
        <strain evidence="4 5">FDAARGOS_864</strain>
    </source>
</reference>
<dbReference type="InterPro" id="IPR051259">
    <property type="entry name" value="rRNA_Methyltransferase"/>
</dbReference>
<evidence type="ECO:0000313" key="4">
    <source>
        <dbReference type="EMBL" id="QPT53461.1"/>
    </source>
</evidence>
<dbReference type="GO" id="GO:0008173">
    <property type="term" value="F:RNA methyltransferase activity"/>
    <property type="evidence" value="ECO:0007669"/>
    <property type="project" value="InterPro"/>
</dbReference>
<dbReference type="GO" id="GO:0006396">
    <property type="term" value="P:RNA processing"/>
    <property type="evidence" value="ECO:0007669"/>
    <property type="project" value="InterPro"/>
</dbReference>
<sequence>MSTPQNGPAQLAARRALVDAIPSVRRIDAEQVEAADGRAADPVLRDLRFYRGLTDVRLRTSREAEWGVYLAESSKVVRRALAARHEPLSFLMSDKWAEDLADVLRSHPQTPAYVAEDAVLEGLTGFHLHRGALAVMRRPAPVPVERVLDGARRVAILEDVVDHTNVGGIFRSAAALDVDAVLITPRCADPLYRRSIRVSMGTVFQVPWARLDSWPADLSLLRERGFTTAALALSDDAVTLDRLGHTAPQRLALVLGTEGHGLRSETLAAVDARVIIPMSHAVDSLNVAAASAVAFWETRPRESAEEDGARP</sequence>
<evidence type="ECO:0000259" key="3">
    <source>
        <dbReference type="Pfam" id="PF00588"/>
    </source>
</evidence>
<dbReference type="GO" id="GO:0003723">
    <property type="term" value="F:RNA binding"/>
    <property type="evidence" value="ECO:0007669"/>
    <property type="project" value="InterPro"/>
</dbReference>
<keyword evidence="1 4" id="KW-0489">Methyltransferase</keyword>
<dbReference type="InterPro" id="IPR029064">
    <property type="entry name" value="Ribosomal_eL30-like_sf"/>
</dbReference>
<dbReference type="InterPro" id="IPR029026">
    <property type="entry name" value="tRNA_m1G_MTases_N"/>
</dbReference>
<dbReference type="Proteomes" id="UP000594975">
    <property type="component" value="Chromosome"/>
</dbReference>
<dbReference type="AlphaFoldDB" id="A0A7T3CG04"/>
<dbReference type="InterPro" id="IPR029028">
    <property type="entry name" value="Alpha/beta_knot_MTases"/>
</dbReference>
<dbReference type="GeneID" id="61263605"/>
<dbReference type="InterPro" id="IPR001537">
    <property type="entry name" value="SpoU_MeTrfase"/>
</dbReference>
<protein>
    <submittedName>
        <fullName evidence="4">RNA methyltransferase</fullName>
    </submittedName>
</protein>
<feature type="domain" description="tRNA/rRNA methyltransferase SpoU type" evidence="3">
    <location>
        <begin position="154"/>
        <end position="295"/>
    </location>
</feature>
<dbReference type="KEGG" id="rkr:I6G21_09385"/>
<evidence type="ECO:0000256" key="2">
    <source>
        <dbReference type="ARBA" id="ARBA00022679"/>
    </source>
</evidence>
<dbReference type="Gene3D" id="3.30.1330.30">
    <property type="match status" value="1"/>
</dbReference>
<name>A0A7T3CG04_9MICC</name>
<dbReference type="SUPFAM" id="SSF55315">
    <property type="entry name" value="L30e-like"/>
    <property type="match status" value="1"/>
</dbReference>
<dbReference type="CDD" id="cd18095">
    <property type="entry name" value="SpoU-like_rRNA-MTase"/>
    <property type="match status" value="1"/>
</dbReference>
<dbReference type="PANTHER" id="PTHR43191:SF12">
    <property type="entry name" value="RRNA METHYLASE"/>
    <property type="match status" value="1"/>
</dbReference>
<dbReference type="EMBL" id="CP065738">
    <property type="protein sequence ID" value="QPT53461.1"/>
    <property type="molecule type" value="Genomic_DNA"/>
</dbReference>
<keyword evidence="2 4" id="KW-0808">Transferase</keyword>
<dbReference type="PANTHER" id="PTHR43191">
    <property type="entry name" value="RRNA METHYLTRANSFERASE 3"/>
    <property type="match status" value="1"/>
</dbReference>
<dbReference type="RefSeq" id="WP_081046087.1">
    <property type="nucleotide sequence ID" value="NZ_CP065738.1"/>
</dbReference>
<dbReference type="GO" id="GO:0032259">
    <property type="term" value="P:methylation"/>
    <property type="evidence" value="ECO:0007669"/>
    <property type="project" value="UniProtKB-KW"/>
</dbReference>
<gene>
    <name evidence="4" type="ORF">I6G21_09385</name>
</gene>
<dbReference type="Gene3D" id="3.40.1280.10">
    <property type="match status" value="1"/>
</dbReference>